<dbReference type="Pfam" id="PF21806">
    <property type="entry name" value="DUF6879"/>
    <property type="match status" value="1"/>
</dbReference>
<dbReference type="EMBL" id="JADLQX010000020">
    <property type="protein sequence ID" value="MBF6300734.1"/>
    <property type="molecule type" value="Genomic_DNA"/>
</dbReference>
<comment type="caution">
    <text evidence="3">The sequence shown here is derived from an EMBL/GenBank/DDBJ whole genome shotgun (WGS) entry which is preliminary data.</text>
</comment>
<keyword evidence="4" id="KW-1185">Reference proteome</keyword>
<name>A0ABS0D0T9_9NOCA</name>
<dbReference type="InterPro" id="IPR049244">
    <property type="entry name" value="DUF6879"/>
</dbReference>
<reference evidence="3 4" key="1">
    <citation type="submission" date="2020-10" db="EMBL/GenBank/DDBJ databases">
        <title>Identification of Nocardia species via Next-generation sequencing and recognition of intraspecies genetic diversity.</title>
        <authorList>
            <person name="Li P."/>
            <person name="Li P."/>
            <person name="Lu B."/>
        </authorList>
    </citation>
    <scope>NUCLEOTIDE SEQUENCE [LARGE SCALE GENOMIC DNA]</scope>
    <source>
        <strain evidence="3 4">BJ06-0157</strain>
    </source>
</reference>
<evidence type="ECO:0000313" key="4">
    <source>
        <dbReference type="Proteomes" id="UP000702209"/>
    </source>
</evidence>
<feature type="domain" description="DUF6879" evidence="2">
    <location>
        <begin position="33"/>
        <end position="73"/>
    </location>
</feature>
<evidence type="ECO:0000313" key="3">
    <source>
        <dbReference type="EMBL" id="MBF6300734.1"/>
    </source>
</evidence>
<gene>
    <name evidence="3" type="ORF">IU459_24775</name>
</gene>
<dbReference type="Proteomes" id="UP000702209">
    <property type="component" value="Unassembled WGS sequence"/>
</dbReference>
<evidence type="ECO:0000259" key="2">
    <source>
        <dbReference type="Pfam" id="PF21806"/>
    </source>
</evidence>
<accession>A0ABS0D0T9</accession>
<protein>
    <recommendedName>
        <fullName evidence="2">DUF6879 domain-containing protein</fullName>
    </recommendedName>
</protein>
<proteinExistence type="predicted"/>
<dbReference type="RefSeq" id="WP_195131958.1">
    <property type="nucleotide sequence ID" value="NZ_JADLQX010000020.1"/>
</dbReference>
<sequence length="74" mass="8037">MTITSGRAIQRMQDSCAAGNHGRQKNTGPEDNLVDAHGKPAGAAVTTDPGIVCHCQEVKERRWSLATPFSEFRQ</sequence>
<organism evidence="3 4">
    <name type="scientific">Nocardia amamiensis</name>
    <dbReference type="NCBI Taxonomy" id="404578"/>
    <lineage>
        <taxon>Bacteria</taxon>
        <taxon>Bacillati</taxon>
        <taxon>Actinomycetota</taxon>
        <taxon>Actinomycetes</taxon>
        <taxon>Mycobacteriales</taxon>
        <taxon>Nocardiaceae</taxon>
        <taxon>Nocardia</taxon>
    </lineage>
</organism>
<feature type="region of interest" description="Disordered" evidence="1">
    <location>
        <begin position="1"/>
        <end position="45"/>
    </location>
</feature>
<evidence type="ECO:0000256" key="1">
    <source>
        <dbReference type="SAM" id="MobiDB-lite"/>
    </source>
</evidence>